<gene>
    <name evidence="7" type="primary">LOC106098694</name>
</gene>
<evidence type="ECO:0000256" key="1">
    <source>
        <dbReference type="ARBA" id="ARBA00004141"/>
    </source>
</evidence>
<evidence type="ECO:0000256" key="2">
    <source>
        <dbReference type="ARBA" id="ARBA00009565"/>
    </source>
</evidence>
<evidence type="ECO:0000256" key="3">
    <source>
        <dbReference type="ARBA" id="ARBA00022692"/>
    </source>
</evidence>
<organism evidence="7 8">
    <name type="scientific">Oreochromis niloticus</name>
    <name type="common">Nile tilapia</name>
    <name type="synonym">Tilapia nilotica</name>
    <dbReference type="NCBI Taxonomy" id="8128"/>
    <lineage>
        <taxon>Eukaryota</taxon>
        <taxon>Metazoa</taxon>
        <taxon>Chordata</taxon>
        <taxon>Craniata</taxon>
        <taxon>Vertebrata</taxon>
        <taxon>Euteleostomi</taxon>
        <taxon>Actinopterygii</taxon>
        <taxon>Neopterygii</taxon>
        <taxon>Teleostei</taxon>
        <taxon>Neoteleostei</taxon>
        <taxon>Acanthomorphata</taxon>
        <taxon>Ovalentaria</taxon>
        <taxon>Cichlomorphae</taxon>
        <taxon>Cichliformes</taxon>
        <taxon>Cichlidae</taxon>
        <taxon>African cichlids</taxon>
        <taxon>Pseudocrenilabrinae</taxon>
        <taxon>Oreochromini</taxon>
        <taxon>Oreochromis</taxon>
    </lineage>
</organism>
<dbReference type="InterPro" id="IPR030417">
    <property type="entry name" value="MS4A"/>
</dbReference>
<dbReference type="InParanoid" id="A0A669BLN2"/>
<evidence type="ECO:0000256" key="6">
    <source>
        <dbReference type="SAM" id="Phobius"/>
    </source>
</evidence>
<dbReference type="GO" id="GO:0016020">
    <property type="term" value="C:membrane"/>
    <property type="evidence" value="ECO:0007669"/>
    <property type="project" value="UniProtKB-SubCell"/>
</dbReference>
<feature type="transmembrane region" description="Helical" evidence="6">
    <location>
        <begin position="94"/>
        <end position="117"/>
    </location>
</feature>
<proteinExistence type="inferred from homology"/>
<reference evidence="8" key="1">
    <citation type="submission" date="2012-01" db="EMBL/GenBank/DDBJ databases">
        <title>The Genome Sequence of Oreochromis niloticus (Nile Tilapia).</title>
        <authorList>
            <consortium name="Broad Institute Genome Assembly Team"/>
            <consortium name="Broad Institute Sequencing Platform"/>
            <person name="Di Palma F."/>
            <person name="Johnson J."/>
            <person name="Lander E.S."/>
            <person name="Lindblad-Toh K."/>
        </authorList>
    </citation>
    <scope>NUCLEOTIDE SEQUENCE [LARGE SCALE GENOMIC DNA]</scope>
</reference>
<feature type="transmembrane region" description="Helical" evidence="6">
    <location>
        <begin position="67"/>
        <end position="87"/>
    </location>
</feature>
<sequence length="222" mass="24480">MCMYRSIIPVLGVRRTEAHTNLLSVTQWDITVVKLLQVIQIFVGLLNIGLGPGRTSMYPGDLTNMGAAYWLGAVYIITGIFTITLNCCPYFVSVIFAVTVNIISSIYAIIGIVLYALDLDNSAFIGFCQNSQPSEEYFNECELLAYITQRLVIDMDITLIVLAVLQLGVSIAITVLGIRALCGRWKEKGVNDTEIHQPILKEVLMMSPGAEKGFTLMFGSLK</sequence>
<dbReference type="OMA" id="DITMIVM"/>
<dbReference type="Proteomes" id="UP000005207">
    <property type="component" value="Linkage group LG11"/>
</dbReference>
<evidence type="ECO:0000313" key="7">
    <source>
        <dbReference type="Ensembl" id="ENSONIP00000036638.1"/>
    </source>
</evidence>
<keyword evidence="5 6" id="KW-0472">Membrane</keyword>
<feature type="transmembrane region" description="Helical" evidence="6">
    <location>
        <begin position="157"/>
        <end position="178"/>
    </location>
</feature>
<keyword evidence="3 6" id="KW-0812">Transmembrane</keyword>
<dbReference type="PANTHER" id="PTHR23320:SF125">
    <property type="entry name" value="TRANSMEMBRANE PROTEIN 176L.1-RELATED"/>
    <property type="match status" value="1"/>
</dbReference>
<dbReference type="InterPro" id="IPR007237">
    <property type="entry name" value="CD20-like"/>
</dbReference>
<dbReference type="AlphaFoldDB" id="A0A669BLN2"/>
<protein>
    <submittedName>
        <fullName evidence="7">Uncharacterized protein</fullName>
    </submittedName>
</protein>
<accession>A0A669BLN2</accession>
<dbReference type="GeneTree" id="ENSGT00510000051675"/>
<reference evidence="7" key="3">
    <citation type="submission" date="2025-09" db="UniProtKB">
        <authorList>
            <consortium name="Ensembl"/>
        </authorList>
    </citation>
    <scope>IDENTIFICATION</scope>
</reference>
<dbReference type="PANTHER" id="PTHR23320">
    <property type="entry name" value="MEMBRANE-SPANNING 4-DOMAINS SUBFAMILY A MS4A -RELATED"/>
    <property type="match status" value="1"/>
</dbReference>
<comment type="similarity">
    <text evidence="2">Belongs to the MS4A family.</text>
</comment>
<comment type="subcellular location">
    <subcellularLocation>
        <location evidence="1">Membrane</location>
        <topology evidence="1">Multi-pass membrane protein</topology>
    </subcellularLocation>
</comment>
<keyword evidence="4 6" id="KW-1133">Transmembrane helix</keyword>
<evidence type="ECO:0000256" key="5">
    <source>
        <dbReference type="ARBA" id="ARBA00023136"/>
    </source>
</evidence>
<keyword evidence="8" id="KW-1185">Reference proteome</keyword>
<name>A0A669BLN2_ORENI</name>
<evidence type="ECO:0000256" key="4">
    <source>
        <dbReference type="ARBA" id="ARBA00022989"/>
    </source>
</evidence>
<dbReference type="Pfam" id="PF04103">
    <property type="entry name" value="CD20"/>
    <property type="match status" value="1"/>
</dbReference>
<reference evidence="7" key="2">
    <citation type="submission" date="2025-08" db="UniProtKB">
        <authorList>
            <consortium name="Ensembl"/>
        </authorList>
    </citation>
    <scope>IDENTIFICATION</scope>
</reference>
<evidence type="ECO:0000313" key="8">
    <source>
        <dbReference type="Proteomes" id="UP000005207"/>
    </source>
</evidence>
<dbReference type="Ensembl" id="ENSONIT00000076683.1">
    <property type="protein sequence ID" value="ENSONIP00000036638.1"/>
    <property type="gene ID" value="ENSONIG00000002296.2"/>
</dbReference>